<gene>
    <name evidence="1" type="ORF">MTR67_035254</name>
</gene>
<name>A0AAF0ZM53_SOLVR</name>
<reference evidence="1" key="1">
    <citation type="submission" date="2023-08" db="EMBL/GenBank/DDBJ databases">
        <title>A de novo genome assembly of Solanum verrucosum Schlechtendal, a Mexican diploid species geographically isolated from the other diploid A-genome species in potato relatives.</title>
        <authorList>
            <person name="Hosaka K."/>
        </authorList>
    </citation>
    <scope>NUCLEOTIDE SEQUENCE</scope>
    <source>
        <tissue evidence="1">Young leaves</tissue>
    </source>
</reference>
<proteinExistence type="predicted"/>
<sequence length="14" mass="1654">MALERLSQDISYDI</sequence>
<dbReference type="EMBL" id="CP133619">
    <property type="protein sequence ID" value="WMV41869.1"/>
    <property type="molecule type" value="Genomic_DNA"/>
</dbReference>
<accession>A0AAF0ZM53</accession>
<evidence type="ECO:0000313" key="2">
    <source>
        <dbReference type="Proteomes" id="UP001234989"/>
    </source>
</evidence>
<evidence type="ECO:0000313" key="1">
    <source>
        <dbReference type="EMBL" id="WMV41869.1"/>
    </source>
</evidence>
<organism evidence="1 2">
    <name type="scientific">Solanum verrucosum</name>
    <dbReference type="NCBI Taxonomy" id="315347"/>
    <lineage>
        <taxon>Eukaryota</taxon>
        <taxon>Viridiplantae</taxon>
        <taxon>Streptophyta</taxon>
        <taxon>Embryophyta</taxon>
        <taxon>Tracheophyta</taxon>
        <taxon>Spermatophyta</taxon>
        <taxon>Magnoliopsida</taxon>
        <taxon>eudicotyledons</taxon>
        <taxon>Gunneridae</taxon>
        <taxon>Pentapetalae</taxon>
        <taxon>asterids</taxon>
        <taxon>lamiids</taxon>
        <taxon>Solanales</taxon>
        <taxon>Solanaceae</taxon>
        <taxon>Solanoideae</taxon>
        <taxon>Solaneae</taxon>
        <taxon>Solanum</taxon>
    </lineage>
</organism>
<keyword evidence="2" id="KW-1185">Reference proteome</keyword>
<dbReference type="Proteomes" id="UP001234989">
    <property type="component" value="Chromosome 8"/>
</dbReference>
<protein>
    <submittedName>
        <fullName evidence="1">Uncharacterized protein</fullName>
    </submittedName>
</protein>